<dbReference type="eggNOG" id="ENOG502T4XU">
    <property type="taxonomic scope" value="Eukaryota"/>
</dbReference>
<reference evidence="7 8" key="1">
    <citation type="journal article" date="2012" name="Genome Biol.">
        <title>Genome and low-iron response of an oceanic diatom adapted to chronic iron limitation.</title>
        <authorList>
            <person name="Lommer M."/>
            <person name="Specht M."/>
            <person name="Roy A.S."/>
            <person name="Kraemer L."/>
            <person name="Andreson R."/>
            <person name="Gutowska M.A."/>
            <person name="Wolf J."/>
            <person name="Bergner S.V."/>
            <person name="Schilhabel M.B."/>
            <person name="Klostermeier U.C."/>
            <person name="Beiko R.G."/>
            <person name="Rosenstiel P."/>
            <person name="Hippler M."/>
            <person name="Laroche J."/>
        </authorList>
    </citation>
    <scope>NUCLEOTIDE SEQUENCE [LARGE SCALE GENOMIC DNA]</scope>
    <source>
        <strain evidence="7 8">CCMP1005</strain>
    </source>
</reference>
<feature type="region of interest" description="Disordered" evidence="5">
    <location>
        <begin position="321"/>
        <end position="345"/>
    </location>
</feature>
<evidence type="ECO:0000256" key="4">
    <source>
        <dbReference type="SAM" id="Coils"/>
    </source>
</evidence>
<dbReference type="Pfam" id="PF04278">
    <property type="entry name" value="Tic22"/>
    <property type="match status" value="1"/>
</dbReference>
<name>K0S6R9_THAOC</name>
<dbReference type="OMA" id="FRLVPNM"/>
<evidence type="ECO:0000256" key="2">
    <source>
        <dbReference type="ARBA" id="ARBA00022528"/>
    </source>
</evidence>
<dbReference type="Proteomes" id="UP000266841">
    <property type="component" value="Unassembled WGS sequence"/>
</dbReference>
<dbReference type="InterPro" id="IPR007378">
    <property type="entry name" value="Tic22-like"/>
</dbReference>
<dbReference type="AlphaFoldDB" id="K0S6R9"/>
<evidence type="ECO:0000313" key="8">
    <source>
        <dbReference type="Proteomes" id="UP000266841"/>
    </source>
</evidence>
<evidence type="ECO:0000313" key="7">
    <source>
        <dbReference type="EMBL" id="EJK60985.1"/>
    </source>
</evidence>
<keyword evidence="6" id="KW-0732">Signal</keyword>
<dbReference type="PANTHER" id="PTHR33926:SF4">
    <property type="entry name" value="PROTEIN TIC 22, CHLOROPLASTIC"/>
    <property type="match status" value="1"/>
</dbReference>
<feature type="compositionally biased region" description="Acidic residues" evidence="5">
    <location>
        <begin position="325"/>
        <end position="337"/>
    </location>
</feature>
<evidence type="ECO:0000256" key="6">
    <source>
        <dbReference type="SAM" id="SignalP"/>
    </source>
</evidence>
<keyword evidence="4" id="KW-0175">Coiled coil</keyword>
<protein>
    <submittedName>
        <fullName evidence="7">Uncharacterized protein</fullName>
    </submittedName>
</protein>
<keyword evidence="3" id="KW-0934">Plastid</keyword>
<comment type="caution">
    <text evidence="7">The sequence shown here is derived from an EMBL/GenBank/DDBJ whole genome shotgun (WGS) entry which is preliminary data.</text>
</comment>
<dbReference type="Gene3D" id="3.40.1350.100">
    <property type="match status" value="1"/>
</dbReference>
<dbReference type="OrthoDB" id="10440276at2759"/>
<evidence type="ECO:0000256" key="5">
    <source>
        <dbReference type="SAM" id="MobiDB-lite"/>
    </source>
</evidence>
<gene>
    <name evidence="7" type="ORF">THAOC_18589</name>
</gene>
<evidence type="ECO:0000256" key="3">
    <source>
        <dbReference type="ARBA" id="ARBA00022640"/>
    </source>
</evidence>
<feature type="chain" id="PRO_5003837565" evidence="6">
    <location>
        <begin position="19"/>
        <end position="373"/>
    </location>
</feature>
<dbReference type="PANTHER" id="PTHR33926">
    <property type="entry name" value="PROTEIN TIC 22, CHLOROPLASTIC"/>
    <property type="match status" value="1"/>
</dbReference>
<accession>K0S6R9</accession>
<evidence type="ECO:0000256" key="1">
    <source>
        <dbReference type="ARBA" id="ARBA00004229"/>
    </source>
</evidence>
<proteinExistence type="predicted"/>
<dbReference type="GO" id="GO:0015031">
    <property type="term" value="P:protein transport"/>
    <property type="evidence" value="ECO:0007669"/>
    <property type="project" value="InterPro"/>
</dbReference>
<comment type="subcellular location">
    <subcellularLocation>
        <location evidence="1">Plastid</location>
        <location evidence="1">Chloroplast</location>
    </subcellularLocation>
</comment>
<feature type="region of interest" description="Disordered" evidence="5">
    <location>
        <begin position="50"/>
        <end position="70"/>
    </location>
</feature>
<keyword evidence="8" id="KW-1185">Reference proteome</keyword>
<dbReference type="EMBL" id="AGNL01020519">
    <property type="protein sequence ID" value="EJK60985.1"/>
    <property type="molecule type" value="Genomic_DNA"/>
</dbReference>
<feature type="signal peptide" evidence="6">
    <location>
        <begin position="1"/>
        <end position="18"/>
    </location>
</feature>
<dbReference type="GO" id="GO:0009507">
    <property type="term" value="C:chloroplast"/>
    <property type="evidence" value="ECO:0007669"/>
    <property type="project" value="UniProtKB-SubCell"/>
</dbReference>
<feature type="coiled-coil region" evidence="4">
    <location>
        <begin position="203"/>
        <end position="230"/>
    </location>
</feature>
<sequence>MKGCLLVCFALVICGAQCNLNHAITGSTSTPSALFGLRGGGIGGFWGRRKHSSSGGGGGDDGDGPSRPRFSALSQEEIEDKLNIPVYGLTDCNGNGIILSSNNENVFHFFFNKQNAESACIAVSQSNESAPDLKVSAFHLGKCWFRLINNPNASYRLQKYGGDLNNGVTKPVQFRLVPNMKDLAASRILTGLGPGDVEELKSAVTEQDNNQRAIQIIEKAQRESKDFTQNFNQIPVFSIAQMRVRKKDEEGNANGPAMLPFHLSTQTMADTWTEFIKHSPQFADAEATLQLIELHNLIDMMSHESDFDWRKIVFIMPNYDRSDSSESDDESDEDDGGGGDFALTNEYDGISIEPYVSFDEVVADTNRNQLVKL</sequence>
<keyword evidence="2" id="KW-0150">Chloroplast</keyword>
<organism evidence="7 8">
    <name type="scientific">Thalassiosira oceanica</name>
    <name type="common">Marine diatom</name>
    <dbReference type="NCBI Taxonomy" id="159749"/>
    <lineage>
        <taxon>Eukaryota</taxon>
        <taxon>Sar</taxon>
        <taxon>Stramenopiles</taxon>
        <taxon>Ochrophyta</taxon>
        <taxon>Bacillariophyta</taxon>
        <taxon>Coscinodiscophyceae</taxon>
        <taxon>Thalassiosirophycidae</taxon>
        <taxon>Thalassiosirales</taxon>
        <taxon>Thalassiosiraceae</taxon>
        <taxon>Thalassiosira</taxon>
    </lineage>
</organism>